<dbReference type="AlphaFoldDB" id="A0A1X0QID4"/>
<dbReference type="SUPFAM" id="SSF56672">
    <property type="entry name" value="DNA/RNA polymerases"/>
    <property type="match status" value="1"/>
</dbReference>
<evidence type="ECO:0000313" key="3">
    <source>
        <dbReference type="Proteomes" id="UP000192501"/>
    </source>
</evidence>
<dbReference type="PANTHER" id="PTHR33064:SF37">
    <property type="entry name" value="RIBONUCLEASE H"/>
    <property type="match status" value="1"/>
</dbReference>
<dbReference type="InterPro" id="IPR000477">
    <property type="entry name" value="RT_dom"/>
</dbReference>
<sequence>MYYVLKDFIGTCVYVYMDDIIIFSKSEKRHKLDVKNILMKLAKFGLSINIKKCLFFKDEVNFLGYTIDGNKVIPDFNRFRKALGHREIETEKVLHQELGLLNYFRKFIKNYAAKYRKKGLIGKLESPWIGPFEIVTNERKNVFKIKSLENGCVLSAHACDLLKLGSDVEHVDSILEMNGKTLVREECYSD</sequence>
<feature type="domain" description="Reverse transcriptase" evidence="1">
    <location>
        <begin position="1"/>
        <end position="67"/>
    </location>
</feature>
<protein>
    <submittedName>
        <fullName evidence="2">POL5</fullName>
    </submittedName>
</protein>
<evidence type="ECO:0000313" key="2">
    <source>
        <dbReference type="EMBL" id="ORD99513.1"/>
    </source>
</evidence>
<dbReference type="InterPro" id="IPR043128">
    <property type="entry name" value="Rev_trsase/Diguanyl_cyclase"/>
</dbReference>
<comment type="caution">
    <text evidence="2">The sequence shown here is derived from an EMBL/GenBank/DDBJ whole genome shotgun (WGS) entry which is preliminary data.</text>
</comment>
<dbReference type="Proteomes" id="UP000192501">
    <property type="component" value="Unassembled WGS sequence"/>
</dbReference>
<name>A0A1X0QID4_9MICR</name>
<dbReference type="InterPro" id="IPR051320">
    <property type="entry name" value="Viral_Replic_Matur_Polypro"/>
</dbReference>
<dbReference type="InterPro" id="IPR043502">
    <property type="entry name" value="DNA/RNA_pol_sf"/>
</dbReference>
<gene>
    <name evidence="2" type="primary">POL5</name>
    <name evidence="2" type="ORF">A0H76_722</name>
</gene>
<organism evidence="2 3">
    <name type="scientific">Hepatospora eriocheir</name>
    <dbReference type="NCBI Taxonomy" id="1081669"/>
    <lineage>
        <taxon>Eukaryota</taxon>
        <taxon>Fungi</taxon>
        <taxon>Fungi incertae sedis</taxon>
        <taxon>Microsporidia</taxon>
        <taxon>Hepatosporidae</taxon>
        <taxon>Hepatospora</taxon>
    </lineage>
</organism>
<dbReference type="VEuPathDB" id="MicrosporidiaDB:A0H76_722"/>
<dbReference type="EMBL" id="LTAI01000176">
    <property type="protein sequence ID" value="ORD99513.1"/>
    <property type="molecule type" value="Genomic_DNA"/>
</dbReference>
<reference evidence="2 3" key="1">
    <citation type="journal article" date="2017" name="Environ. Microbiol.">
        <title>Decay of the glycolytic pathway and adaptation to intranuclear parasitism within Enterocytozoonidae microsporidia.</title>
        <authorList>
            <person name="Wiredu Boakye D."/>
            <person name="Jaroenlak P."/>
            <person name="Prachumwat A."/>
            <person name="Williams T.A."/>
            <person name="Bateman K.S."/>
            <person name="Itsathitphaisarn O."/>
            <person name="Sritunyalucksana K."/>
            <person name="Paszkiewicz K.H."/>
            <person name="Moore K.A."/>
            <person name="Stentiford G.D."/>
            <person name="Williams B.A."/>
        </authorList>
    </citation>
    <scope>NUCLEOTIDE SEQUENCE [LARGE SCALE GENOMIC DNA]</scope>
    <source>
        <strain evidence="3">canceri</strain>
    </source>
</reference>
<dbReference type="PANTHER" id="PTHR33064">
    <property type="entry name" value="POL PROTEIN"/>
    <property type="match status" value="1"/>
</dbReference>
<dbReference type="Pfam" id="PF00078">
    <property type="entry name" value="RVT_1"/>
    <property type="match status" value="1"/>
</dbReference>
<proteinExistence type="predicted"/>
<dbReference type="Gene3D" id="3.30.70.270">
    <property type="match status" value="1"/>
</dbReference>
<evidence type="ECO:0000259" key="1">
    <source>
        <dbReference type="PROSITE" id="PS50878"/>
    </source>
</evidence>
<dbReference type="PROSITE" id="PS50878">
    <property type="entry name" value="RT_POL"/>
    <property type="match status" value="1"/>
</dbReference>
<accession>A0A1X0QID4</accession>